<dbReference type="InParanoid" id="A0A2G4YTI9"/>
<dbReference type="Pfam" id="PF01243">
    <property type="entry name" value="PNPOx_N"/>
    <property type="match status" value="1"/>
</dbReference>
<evidence type="ECO:0000313" key="2">
    <source>
        <dbReference type="EMBL" id="PHZ85613.1"/>
    </source>
</evidence>
<proteinExistence type="predicted"/>
<dbReference type="EMBL" id="PDEM01000009">
    <property type="protein sequence ID" value="PHZ85613.1"/>
    <property type="molecule type" value="Genomic_DNA"/>
</dbReference>
<dbReference type="InterPro" id="IPR011576">
    <property type="entry name" value="Pyridox_Oxase_N"/>
</dbReference>
<reference evidence="2 3" key="1">
    <citation type="submission" date="2017-10" db="EMBL/GenBank/DDBJ databases">
        <title>Frigbacter circumglobatus gen. nov. sp. nov., isolated from sediment cultured in situ.</title>
        <authorList>
            <person name="Zhao Z."/>
        </authorList>
    </citation>
    <scope>NUCLEOTIDE SEQUENCE [LARGE SCALE GENOMIC DNA]</scope>
    <source>
        <strain evidence="2 3">ZYL</strain>
    </source>
</reference>
<protein>
    <submittedName>
        <fullName evidence="2">Pyridoxamine 5'-phosphate oxidase</fullName>
    </submittedName>
</protein>
<dbReference type="Proteomes" id="UP000229730">
    <property type="component" value="Unassembled WGS sequence"/>
</dbReference>
<organism evidence="2 3">
    <name type="scientific">Paremcibacter congregatus</name>
    <dbReference type="NCBI Taxonomy" id="2043170"/>
    <lineage>
        <taxon>Bacteria</taxon>
        <taxon>Pseudomonadati</taxon>
        <taxon>Pseudomonadota</taxon>
        <taxon>Alphaproteobacteria</taxon>
        <taxon>Emcibacterales</taxon>
        <taxon>Emcibacteraceae</taxon>
        <taxon>Paremcibacter</taxon>
    </lineage>
</organism>
<dbReference type="InterPro" id="IPR012349">
    <property type="entry name" value="Split_barrel_FMN-bd"/>
</dbReference>
<dbReference type="OrthoDB" id="115989at2"/>
<dbReference type="PANTHER" id="PTHR39336:SF1">
    <property type="entry name" value="PYRIDOXAMINE PHOSPHATE OXIDASE FAMILY PROTEIN (AFU_ORTHOLOGUE AFUA_6G11440)"/>
    <property type="match status" value="1"/>
</dbReference>
<comment type="caution">
    <text evidence="2">The sequence shown here is derived from an EMBL/GenBank/DDBJ whole genome shotgun (WGS) entry which is preliminary data.</text>
</comment>
<name>A0A2G4YTI9_9PROT</name>
<feature type="domain" description="Pyridoxamine 5'-phosphate oxidase N-terminal" evidence="1">
    <location>
        <begin position="9"/>
        <end position="124"/>
    </location>
</feature>
<dbReference type="PANTHER" id="PTHR39336">
    <property type="entry name" value="PYRIDOXAMINE PHOSPHATE OXIDASE FAMILY PROTEIN (AFU_ORTHOLOGUE AFUA_6G11440)"/>
    <property type="match status" value="1"/>
</dbReference>
<dbReference type="SUPFAM" id="SSF50475">
    <property type="entry name" value="FMN-binding split barrel"/>
    <property type="match status" value="1"/>
</dbReference>
<keyword evidence="3" id="KW-1185">Reference proteome</keyword>
<dbReference type="AlphaFoldDB" id="A0A2G4YTI9"/>
<dbReference type="Gene3D" id="2.30.110.10">
    <property type="entry name" value="Electron Transport, Fmn-binding Protein, Chain A"/>
    <property type="match status" value="1"/>
</dbReference>
<evidence type="ECO:0000313" key="3">
    <source>
        <dbReference type="Proteomes" id="UP000229730"/>
    </source>
</evidence>
<dbReference type="RefSeq" id="WP_099471197.1">
    <property type="nucleotide sequence ID" value="NZ_CP041025.1"/>
</dbReference>
<gene>
    <name evidence="2" type="ORF">CRD36_02695</name>
</gene>
<sequence length="178" mass="19837">MADFFNALEQKHIDFISAQQMFFVATAPKQGRINLSPKGLDCFRITSPTEVAYLDFVGSGNETAAHLLDDGRITVMFNSYTRNALILRIYGRGTSHAPGSARFADLMKMFDDAPGIRQIFTIAIDNLQTSCGYGVPIFETGEERQTLTKWAEKKGPKGIEDYFQEKNRVSIDGLPSVK</sequence>
<accession>A0A2G4YTI9</accession>
<evidence type="ECO:0000259" key="1">
    <source>
        <dbReference type="Pfam" id="PF01243"/>
    </source>
</evidence>